<sequence>MVVMVMVQKHFRGRRRQTVMMMVQGRGRRRRRRHQVGCRIRKDGRVGLRRWDATAGQLVNRRSGRSRLVLERFERTVERVGKAEIRVGRVPCRHCWRRENNFINFTLELRTFH</sequence>
<accession>A0A8D8A9T4</accession>
<proteinExistence type="predicted"/>
<organism evidence="1">
    <name type="scientific">Culex pipiens</name>
    <name type="common">House mosquito</name>
    <dbReference type="NCBI Taxonomy" id="7175"/>
    <lineage>
        <taxon>Eukaryota</taxon>
        <taxon>Metazoa</taxon>
        <taxon>Ecdysozoa</taxon>
        <taxon>Arthropoda</taxon>
        <taxon>Hexapoda</taxon>
        <taxon>Insecta</taxon>
        <taxon>Pterygota</taxon>
        <taxon>Neoptera</taxon>
        <taxon>Endopterygota</taxon>
        <taxon>Diptera</taxon>
        <taxon>Nematocera</taxon>
        <taxon>Culicoidea</taxon>
        <taxon>Culicidae</taxon>
        <taxon>Culicinae</taxon>
        <taxon>Culicini</taxon>
        <taxon>Culex</taxon>
        <taxon>Culex</taxon>
    </lineage>
</organism>
<evidence type="ECO:0000313" key="1">
    <source>
        <dbReference type="EMBL" id="CAG6452972.1"/>
    </source>
</evidence>
<dbReference type="AlphaFoldDB" id="A0A8D8A9T4"/>
<protein>
    <submittedName>
        <fullName evidence="1">(northern house mosquito) hypothetical protein</fullName>
    </submittedName>
</protein>
<reference evidence="1" key="1">
    <citation type="submission" date="2021-05" db="EMBL/GenBank/DDBJ databases">
        <authorList>
            <person name="Alioto T."/>
            <person name="Alioto T."/>
            <person name="Gomez Garrido J."/>
        </authorList>
    </citation>
    <scope>NUCLEOTIDE SEQUENCE</scope>
</reference>
<dbReference type="EMBL" id="HBUE01021779">
    <property type="protein sequence ID" value="CAG6452972.1"/>
    <property type="molecule type" value="Transcribed_RNA"/>
</dbReference>
<name>A0A8D8A9T4_CULPI</name>